<dbReference type="Proteomes" id="UP000033956">
    <property type="component" value="Unassembled WGS sequence"/>
</dbReference>
<keyword evidence="1" id="KW-0732">Signal</keyword>
<dbReference type="PROSITE" id="PS51257">
    <property type="entry name" value="PROKAR_LIPOPROTEIN"/>
    <property type="match status" value="1"/>
</dbReference>
<dbReference type="RefSeq" id="WP_045275946.1">
    <property type="nucleotide sequence ID" value="NZ_BAAAUP010000008.1"/>
</dbReference>
<dbReference type="AlphaFoldDB" id="A0A0M2GZ59"/>
<keyword evidence="3" id="KW-1185">Reference proteome</keyword>
<feature type="chain" id="PRO_5039009540" description="DUF3558 domain-containing protein" evidence="1">
    <location>
        <begin position="27"/>
        <end position="198"/>
    </location>
</feature>
<accession>A0A0M2GZ59</accession>
<dbReference type="PATRIC" id="fig|92835.4.peg.2048"/>
<dbReference type="STRING" id="92835.RS81_02017"/>
<protein>
    <recommendedName>
        <fullName evidence="4">DUF3558 domain-containing protein</fullName>
    </recommendedName>
</protein>
<evidence type="ECO:0000313" key="3">
    <source>
        <dbReference type="Proteomes" id="UP000033956"/>
    </source>
</evidence>
<feature type="signal peptide" evidence="1">
    <location>
        <begin position="1"/>
        <end position="26"/>
    </location>
</feature>
<evidence type="ECO:0000256" key="1">
    <source>
        <dbReference type="SAM" id="SignalP"/>
    </source>
</evidence>
<organism evidence="2 3">
    <name type="scientific">Microbacterium terrae</name>
    <dbReference type="NCBI Taxonomy" id="69369"/>
    <lineage>
        <taxon>Bacteria</taxon>
        <taxon>Bacillati</taxon>
        <taxon>Actinomycetota</taxon>
        <taxon>Actinomycetes</taxon>
        <taxon>Micrococcales</taxon>
        <taxon>Microbacteriaceae</taxon>
        <taxon>Microbacterium</taxon>
    </lineage>
</organism>
<comment type="caution">
    <text evidence="2">The sequence shown here is derived from an EMBL/GenBank/DDBJ whole genome shotgun (WGS) entry which is preliminary data.</text>
</comment>
<sequence>MASRTVRAAAAAASVVLAFAALVACAPEPTTGADASGGATPTRSVDPTPIATVTGIPTTLAGIPDDCEEMLDDDVRSQLADVPLNDPATGEDTGVQGDGSLVCLWRDPAADTTYLKTTIAYMSRGPALDMLNELADDEDFTCYTPDEGTRCEKTWENEEFPVEDGRTLYWRDGVLIDTQYSNLAPTGYTAAIVESIFG</sequence>
<dbReference type="OrthoDB" id="5123394at2"/>
<name>A0A0M2GZ59_9MICO</name>
<gene>
    <name evidence="2" type="ORF">RS81_02017</name>
</gene>
<reference evidence="2 3" key="1">
    <citation type="submission" date="2015-02" db="EMBL/GenBank/DDBJ databases">
        <title>Draft genome sequences of ten Microbacterium spp. with emphasis on heavy metal contaminated environments.</title>
        <authorList>
            <person name="Corretto E."/>
        </authorList>
    </citation>
    <scope>NUCLEOTIDE SEQUENCE [LARGE SCALE GENOMIC DNA]</scope>
    <source>
        <strain evidence="2 3">DSM 12510</strain>
    </source>
</reference>
<evidence type="ECO:0008006" key="4">
    <source>
        <dbReference type="Google" id="ProtNLM"/>
    </source>
</evidence>
<dbReference type="EMBL" id="JYIZ01000050">
    <property type="protein sequence ID" value="KJL39387.1"/>
    <property type="molecule type" value="Genomic_DNA"/>
</dbReference>
<proteinExistence type="predicted"/>
<evidence type="ECO:0000313" key="2">
    <source>
        <dbReference type="EMBL" id="KJL39387.1"/>
    </source>
</evidence>